<reference evidence="1 2" key="1">
    <citation type="submission" date="2021-04" db="EMBL/GenBank/DDBJ databases">
        <title>Chitinophaga sp. nov., isolated from the rhizosphere soil.</title>
        <authorList>
            <person name="He S."/>
        </authorList>
    </citation>
    <scope>NUCLEOTIDE SEQUENCE [LARGE SCALE GENOMIC DNA]</scope>
    <source>
        <strain evidence="1 2">2R12</strain>
    </source>
</reference>
<name>A0ABS5IX28_9BACT</name>
<organism evidence="1 2">
    <name type="scientific">Chitinophaga hostae</name>
    <dbReference type="NCBI Taxonomy" id="2831022"/>
    <lineage>
        <taxon>Bacteria</taxon>
        <taxon>Pseudomonadati</taxon>
        <taxon>Bacteroidota</taxon>
        <taxon>Chitinophagia</taxon>
        <taxon>Chitinophagales</taxon>
        <taxon>Chitinophagaceae</taxon>
        <taxon>Chitinophaga</taxon>
    </lineage>
</organism>
<protein>
    <recommendedName>
        <fullName evidence="3">S-adenosylhomocysteine hydrolase</fullName>
    </recommendedName>
</protein>
<sequence length="115" mass="12747">MRSDFGDLGGYDQVGRALRQLTAKKNLIRIGYGLYSKVKTSFVTGEVIPQESLPVLAKEAMRILGVPTSPTRAETDYQTGKSTQIPTGRLIGVESRISRKITYKGSSISYEYARR</sequence>
<dbReference type="Pfam" id="PF19570">
    <property type="entry name" value="DUF6088"/>
    <property type="match status" value="1"/>
</dbReference>
<gene>
    <name evidence="1" type="ORF">KE626_09445</name>
</gene>
<evidence type="ECO:0008006" key="3">
    <source>
        <dbReference type="Google" id="ProtNLM"/>
    </source>
</evidence>
<proteinExistence type="predicted"/>
<dbReference type="Proteomes" id="UP000676386">
    <property type="component" value="Unassembled WGS sequence"/>
</dbReference>
<accession>A0ABS5IX28</accession>
<dbReference type="EMBL" id="JAGTXB010000003">
    <property type="protein sequence ID" value="MBS0027529.1"/>
    <property type="molecule type" value="Genomic_DNA"/>
</dbReference>
<evidence type="ECO:0000313" key="1">
    <source>
        <dbReference type="EMBL" id="MBS0027529.1"/>
    </source>
</evidence>
<comment type="caution">
    <text evidence="1">The sequence shown here is derived from an EMBL/GenBank/DDBJ whole genome shotgun (WGS) entry which is preliminary data.</text>
</comment>
<keyword evidence="2" id="KW-1185">Reference proteome</keyword>
<dbReference type="InterPro" id="IPR045738">
    <property type="entry name" value="DUF6088"/>
</dbReference>
<evidence type="ECO:0000313" key="2">
    <source>
        <dbReference type="Proteomes" id="UP000676386"/>
    </source>
</evidence>